<dbReference type="OrthoDB" id="6428517at2759"/>
<dbReference type="SUPFAM" id="SSF57924">
    <property type="entry name" value="Inhibitor of apoptosis (IAP) repeat"/>
    <property type="match status" value="2"/>
</dbReference>
<keyword evidence="8" id="KW-1185">Reference proteome</keyword>
<dbReference type="FunFam" id="1.10.1170.10:FF:000002">
    <property type="entry name" value="Baculoviral IAP repeat containing 7"/>
    <property type="match status" value="1"/>
</dbReference>
<dbReference type="GO" id="GO:0008270">
    <property type="term" value="F:zinc ion binding"/>
    <property type="evidence" value="ECO:0007669"/>
    <property type="project" value="UniProtKB-KW"/>
</dbReference>
<dbReference type="GO" id="GO:0005737">
    <property type="term" value="C:cytoplasm"/>
    <property type="evidence" value="ECO:0007669"/>
    <property type="project" value="TreeGrafter"/>
</dbReference>
<evidence type="ECO:0000259" key="6">
    <source>
        <dbReference type="PROSITE" id="PS50089"/>
    </source>
</evidence>
<dbReference type="GO" id="GO:0043027">
    <property type="term" value="F:cysteine-type endopeptidase inhibitor activity involved in apoptotic process"/>
    <property type="evidence" value="ECO:0007669"/>
    <property type="project" value="TreeGrafter"/>
</dbReference>
<dbReference type="EMBL" id="OC915331">
    <property type="protein sequence ID" value="CAD7639927.1"/>
    <property type="molecule type" value="Genomic_DNA"/>
</dbReference>
<dbReference type="Pfam" id="PF13920">
    <property type="entry name" value="zf-C3HC4_3"/>
    <property type="match status" value="1"/>
</dbReference>
<dbReference type="GO" id="GO:0031398">
    <property type="term" value="P:positive regulation of protein ubiquitination"/>
    <property type="evidence" value="ECO:0007669"/>
    <property type="project" value="TreeGrafter"/>
</dbReference>
<gene>
    <name evidence="7" type="ORF">ONB1V03_LOCUS2290</name>
</gene>
<organism evidence="7">
    <name type="scientific">Oppiella nova</name>
    <dbReference type="NCBI Taxonomy" id="334625"/>
    <lineage>
        <taxon>Eukaryota</taxon>
        <taxon>Metazoa</taxon>
        <taxon>Ecdysozoa</taxon>
        <taxon>Arthropoda</taxon>
        <taxon>Chelicerata</taxon>
        <taxon>Arachnida</taxon>
        <taxon>Acari</taxon>
        <taxon>Acariformes</taxon>
        <taxon>Sarcoptiformes</taxon>
        <taxon>Oribatida</taxon>
        <taxon>Brachypylina</taxon>
        <taxon>Oppioidea</taxon>
        <taxon>Oppiidae</taxon>
        <taxon>Oppiella</taxon>
    </lineage>
</organism>
<dbReference type="PANTHER" id="PTHR10044:SF139">
    <property type="entry name" value="DEATH-ASSOCIATED INHIBITOR OF APOPTOSIS 2"/>
    <property type="match status" value="1"/>
</dbReference>
<dbReference type="PROSITE" id="PS01282">
    <property type="entry name" value="BIR_REPEAT_1"/>
    <property type="match status" value="1"/>
</dbReference>
<evidence type="ECO:0000256" key="5">
    <source>
        <dbReference type="PROSITE-ProRule" id="PRU00175"/>
    </source>
</evidence>
<dbReference type="Gene3D" id="3.30.40.10">
    <property type="entry name" value="Zinc/RING finger domain, C3HC4 (zinc finger)"/>
    <property type="match status" value="1"/>
</dbReference>
<dbReference type="Proteomes" id="UP000728032">
    <property type="component" value="Unassembled WGS sequence"/>
</dbReference>
<evidence type="ECO:0000256" key="3">
    <source>
        <dbReference type="ARBA" id="ARBA00022771"/>
    </source>
</evidence>
<protein>
    <recommendedName>
        <fullName evidence="6">RING-type domain-containing protein</fullName>
    </recommendedName>
</protein>
<dbReference type="InterPro" id="IPR050784">
    <property type="entry name" value="IAP"/>
</dbReference>
<evidence type="ECO:0000313" key="8">
    <source>
        <dbReference type="Proteomes" id="UP000728032"/>
    </source>
</evidence>
<feature type="non-terminal residue" evidence="7">
    <location>
        <position position="355"/>
    </location>
</feature>
<dbReference type="SMART" id="SM00238">
    <property type="entry name" value="BIR"/>
    <property type="match status" value="1"/>
</dbReference>
<keyword evidence="4" id="KW-0862">Zinc</keyword>
<feature type="domain" description="RING-type" evidence="6">
    <location>
        <begin position="314"/>
        <end position="349"/>
    </location>
</feature>
<dbReference type="CDD" id="cd00022">
    <property type="entry name" value="BIR"/>
    <property type="match status" value="1"/>
</dbReference>
<dbReference type="PROSITE" id="PS50143">
    <property type="entry name" value="BIR_REPEAT_2"/>
    <property type="match status" value="1"/>
</dbReference>
<dbReference type="GO" id="GO:0043066">
    <property type="term" value="P:negative regulation of apoptotic process"/>
    <property type="evidence" value="ECO:0007669"/>
    <property type="project" value="TreeGrafter"/>
</dbReference>
<keyword evidence="3 5" id="KW-0863">Zinc-finger</keyword>
<dbReference type="Gene3D" id="1.10.1170.10">
    <property type="entry name" value="Inhibitor Of Apoptosis Protein (2mihbC-IAP-1), Chain A"/>
    <property type="match status" value="2"/>
</dbReference>
<evidence type="ECO:0000313" key="7">
    <source>
        <dbReference type="EMBL" id="CAD7639927.1"/>
    </source>
</evidence>
<comment type="similarity">
    <text evidence="1">Belongs to the IAP family.</text>
</comment>
<sequence>MDERQYYIECEREEMLNEYRSMRNDPNMDKYITKRVFFNMFDEANRLKSFDNWPHDFISIETLANAGFFYLEGDLVQCAFCRGIISNWQQGNEPYAEHLKHFPLCPFIMDEVVLNQPISEIHRGQDVCGNMIVPHANFYKELDNRINSYSTSVFTCEILTKTLAEAGDEPWEEHTKHMPYCPHVQRNKTQNYIRNVHLRLQETEQEDYQGYDVWPEDPDWDEPYHSSWPYVLMENSIVQEFLRLEFVSESILMKLLMDKYYKDGENFTSFAQLYDAFELYKRTNDDTKLSSEKPTINTTDEDNEETLTVETLLCKICYSKNIGVVFLDCGHQMACTLCASNLSDCPICRSSIKSY</sequence>
<accession>A0A7R9QBS2</accession>
<evidence type="ECO:0000256" key="4">
    <source>
        <dbReference type="ARBA" id="ARBA00022833"/>
    </source>
</evidence>
<dbReference type="GO" id="GO:0051726">
    <property type="term" value="P:regulation of cell cycle"/>
    <property type="evidence" value="ECO:0007669"/>
    <property type="project" value="TreeGrafter"/>
</dbReference>
<reference evidence="7" key="1">
    <citation type="submission" date="2020-11" db="EMBL/GenBank/DDBJ databases">
        <authorList>
            <person name="Tran Van P."/>
        </authorList>
    </citation>
    <scope>NUCLEOTIDE SEQUENCE</scope>
</reference>
<dbReference type="GO" id="GO:0005634">
    <property type="term" value="C:nucleus"/>
    <property type="evidence" value="ECO:0007669"/>
    <property type="project" value="TreeGrafter"/>
</dbReference>
<keyword evidence="2" id="KW-0479">Metal-binding</keyword>
<dbReference type="SMART" id="SM00184">
    <property type="entry name" value="RING"/>
    <property type="match status" value="1"/>
</dbReference>
<name>A0A7R9QBS2_9ACAR</name>
<dbReference type="GO" id="GO:0061630">
    <property type="term" value="F:ubiquitin protein ligase activity"/>
    <property type="evidence" value="ECO:0007669"/>
    <property type="project" value="TreeGrafter"/>
</dbReference>
<dbReference type="InterPro" id="IPR001370">
    <property type="entry name" value="BIR_rpt"/>
</dbReference>
<proteinExistence type="inferred from homology"/>
<evidence type="ECO:0000256" key="1">
    <source>
        <dbReference type="ARBA" id="ARBA00006672"/>
    </source>
</evidence>
<dbReference type="PROSITE" id="PS50089">
    <property type="entry name" value="ZF_RING_2"/>
    <property type="match status" value="1"/>
</dbReference>
<evidence type="ECO:0000256" key="2">
    <source>
        <dbReference type="ARBA" id="ARBA00022723"/>
    </source>
</evidence>
<dbReference type="InterPro" id="IPR013083">
    <property type="entry name" value="Znf_RING/FYVE/PHD"/>
</dbReference>
<dbReference type="EMBL" id="CAJPVJ010000506">
    <property type="protein sequence ID" value="CAG2162698.1"/>
    <property type="molecule type" value="Genomic_DNA"/>
</dbReference>
<dbReference type="PANTHER" id="PTHR10044">
    <property type="entry name" value="INHIBITOR OF APOPTOSIS"/>
    <property type="match status" value="1"/>
</dbReference>
<dbReference type="AlphaFoldDB" id="A0A7R9QBS2"/>
<dbReference type="Pfam" id="PF00653">
    <property type="entry name" value="BIR"/>
    <property type="match status" value="1"/>
</dbReference>
<dbReference type="InterPro" id="IPR001841">
    <property type="entry name" value="Znf_RING"/>
</dbReference>